<evidence type="ECO:0000256" key="2">
    <source>
        <dbReference type="SAM" id="Phobius"/>
    </source>
</evidence>
<gene>
    <name evidence="3" type="ORF">K933_13299</name>
</gene>
<dbReference type="RefSeq" id="WP_023395234.1">
    <property type="nucleotide sequence ID" value="NZ_ASGZ01000056.1"/>
</dbReference>
<feature type="compositionally biased region" description="Low complexity" evidence="1">
    <location>
        <begin position="1"/>
        <end position="12"/>
    </location>
</feature>
<keyword evidence="4" id="KW-1185">Reference proteome</keyword>
<dbReference type="STRING" id="1324957.K933_13299"/>
<evidence type="ECO:0000313" key="3">
    <source>
        <dbReference type="EMBL" id="ESP87562.1"/>
    </source>
</evidence>
<dbReference type="EMBL" id="ASGZ01000056">
    <property type="protein sequence ID" value="ESP87562.1"/>
    <property type="molecule type" value="Genomic_DNA"/>
</dbReference>
<sequence>MSSPSTPRSRSRFPVESRREAAGAGTAVGLVVAAVVGAAFAPSGDAVGAVVAVGCFLVVAPPVYVLALAPRGERTHRLLAYVVAWAASAVVGVVGLYGWLVSTPGSAGVDAGLVSAVVGP</sequence>
<feature type="transmembrane region" description="Helical" evidence="2">
    <location>
        <begin position="21"/>
        <end position="40"/>
    </location>
</feature>
<dbReference type="AlphaFoldDB" id="V4IWJ9"/>
<organism evidence="3 4">
    <name type="scientific">Candidatus Halobonum tyrrellensis G22</name>
    <dbReference type="NCBI Taxonomy" id="1324957"/>
    <lineage>
        <taxon>Archaea</taxon>
        <taxon>Methanobacteriati</taxon>
        <taxon>Methanobacteriota</taxon>
        <taxon>Stenosarchaea group</taxon>
        <taxon>Halobacteria</taxon>
        <taxon>Halobacteriales</taxon>
        <taxon>Haloferacaceae</taxon>
        <taxon>Candidatus Halobonum</taxon>
    </lineage>
</organism>
<keyword evidence="2" id="KW-0472">Membrane</keyword>
<dbReference type="Proteomes" id="UP000017840">
    <property type="component" value="Unassembled WGS sequence"/>
</dbReference>
<feature type="transmembrane region" description="Helical" evidence="2">
    <location>
        <begin position="78"/>
        <end position="100"/>
    </location>
</feature>
<evidence type="ECO:0000313" key="4">
    <source>
        <dbReference type="Proteomes" id="UP000017840"/>
    </source>
</evidence>
<reference evidence="3 4" key="1">
    <citation type="journal article" date="2013" name="Genome Announc.">
        <title>Draft Genome Sequence of 'Candidatus Halobonum tyrrellensis' Strain G22, Isolated from the Hypersaline Waters of Lake Tyrrell, Australia.</title>
        <authorList>
            <person name="Ugalde J.A."/>
            <person name="Narasingarao P."/>
            <person name="Kuo S."/>
            <person name="Podell S."/>
            <person name="Allen E.E."/>
        </authorList>
    </citation>
    <scope>NUCLEOTIDE SEQUENCE [LARGE SCALE GENOMIC DNA]</scope>
    <source>
        <strain evidence="3 4">G22</strain>
    </source>
</reference>
<keyword evidence="2" id="KW-1133">Transmembrane helix</keyword>
<evidence type="ECO:0000256" key="1">
    <source>
        <dbReference type="SAM" id="MobiDB-lite"/>
    </source>
</evidence>
<protein>
    <submittedName>
        <fullName evidence="3">Uncharacterized protein</fullName>
    </submittedName>
</protein>
<comment type="caution">
    <text evidence="3">The sequence shown here is derived from an EMBL/GenBank/DDBJ whole genome shotgun (WGS) entry which is preliminary data.</text>
</comment>
<accession>V4IWJ9</accession>
<feature type="non-terminal residue" evidence="3">
    <location>
        <position position="120"/>
    </location>
</feature>
<feature type="transmembrane region" description="Helical" evidence="2">
    <location>
        <begin position="46"/>
        <end position="66"/>
    </location>
</feature>
<name>V4IWJ9_9EURY</name>
<feature type="region of interest" description="Disordered" evidence="1">
    <location>
        <begin position="1"/>
        <end position="20"/>
    </location>
</feature>
<proteinExistence type="predicted"/>
<keyword evidence="2" id="KW-0812">Transmembrane</keyword>